<name>A0A7D5M3G0_9ARCH</name>
<evidence type="ECO:0000313" key="9">
    <source>
        <dbReference type="EMBL" id="QLH06234.1"/>
    </source>
</evidence>
<feature type="transmembrane region" description="Helical" evidence="7">
    <location>
        <begin position="7"/>
        <end position="25"/>
    </location>
</feature>
<gene>
    <name evidence="9" type="ORF">C5F50_03440</name>
</gene>
<evidence type="ECO:0000256" key="1">
    <source>
        <dbReference type="ARBA" id="ARBA00005791"/>
    </source>
</evidence>
<keyword evidence="7" id="KW-0812">Transmembrane</keyword>
<dbReference type="KEGG" id="nue:C5F50_03440"/>
<dbReference type="AlphaFoldDB" id="A0A7D5M3G0"/>
<dbReference type="Gene3D" id="3.40.30.10">
    <property type="entry name" value="Glutaredoxin"/>
    <property type="match status" value="1"/>
</dbReference>
<dbReference type="GO" id="GO:0016491">
    <property type="term" value="F:oxidoreductase activity"/>
    <property type="evidence" value="ECO:0007669"/>
    <property type="project" value="UniProtKB-KW"/>
</dbReference>
<evidence type="ECO:0000313" key="10">
    <source>
        <dbReference type="Proteomes" id="UP000509478"/>
    </source>
</evidence>
<reference evidence="9 10" key="1">
    <citation type="submission" date="2018-02" db="EMBL/GenBank/DDBJ databases">
        <title>Complete genome of Nitrosopumilus ureaphilus PS0.</title>
        <authorList>
            <person name="Qin W."/>
            <person name="Zheng Y."/>
            <person name="Stahl D.A."/>
        </authorList>
    </citation>
    <scope>NUCLEOTIDE SEQUENCE [LARGE SCALE GENOMIC DNA]</scope>
    <source>
        <strain evidence="9 10">PS0</strain>
    </source>
</reference>
<evidence type="ECO:0000256" key="5">
    <source>
        <dbReference type="ARBA" id="ARBA00023157"/>
    </source>
</evidence>
<comment type="similarity">
    <text evidence="2">Belongs to the glutaredoxin family.</text>
</comment>
<dbReference type="PANTHER" id="PTHR13887:SF14">
    <property type="entry name" value="DISULFIDE BOND FORMATION PROTEIN D"/>
    <property type="match status" value="1"/>
</dbReference>
<keyword evidence="7" id="KW-1133">Transmembrane helix</keyword>
<evidence type="ECO:0000256" key="7">
    <source>
        <dbReference type="SAM" id="Phobius"/>
    </source>
</evidence>
<evidence type="ECO:0000259" key="8">
    <source>
        <dbReference type="Pfam" id="PF13462"/>
    </source>
</evidence>
<protein>
    <submittedName>
        <fullName evidence="9">Protein-disulfide isomerase</fullName>
    </submittedName>
</protein>
<evidence type="ECO:0000256" key="6">
    <source>
        <dbReference type="ARBA" id="ARBA00023284"/>
    </source>
</evidence>
<organism evidence="9 10">
    <name type="scientific">Nitrosopumilus ureiphilus</name>
    <dbReference type="NCBI Taxonomy" id="1470067"/>
    <lineage>
        <taxon>Archaea</taxon>
        <taxon>Nitrososphaerota</taxon>
        <taxon>Nitrososphaeria</taxon>
        <taxon>Nitrosopumilales</taxon>
        <taxon>Nitrosopumilaceae</taxon>
        <taxon>Nitrosopumilus</taxon>
    </lineage>
</organism>
<evidence type="ECO:0000256" key="2">
    <source>
        <dbReference type="ARBA" id="ARBA00007787"/>
    </source>
</evidence>
<dbReference type="GO" id="GO:0016853">
    <property type="term" value="F:isomerase activity"/>
    <property type="evidence" value="ECO:0007669"/>
    <property type="project" value="UniProtKB-KW"/>
</dbReference>
<keyword evidence="10" id="KW-1185">Reference proteome</keyword>
<evidence type="ECO:0000256" key="3">
    <source>
        <dbReference type="ARBA" id="ARBA00022729"/>
    </source>
</evidence>
<dbReference type="InterPro" id="IPR012336">
    <property type="entry name" value="Thioredoxin-like_fold"/>
</dbReference>
<dbReference type="SUPFAM" id="SSF52833">
    <property type="entry name" value="Thioredoxin-like"/>
    <property type="match status" value="1"/>
</dbReference>
<keyword evidence="5" id="KW-1015">Disulfide bond</keyword>
<keyword evidence="7" id="KW-0472">Membrane</keyword>
<keyword evidence="3" id="KW-0732">Signal</keyword>
<evidence type="ECO:0000256" key="4">
    <source>
        <dbReference type="ARBA" id="ARBA00023002"/>
    </source>
</evidence>
<keyword evidence="4" id="KW-0560">Oxidoreductase</keyword>
<dbReference type="Pfam" id="PF13462">
    <property type="entry name" value="Thioredoxin_4"/>
    <property type="match status" value="1"/>
</dbReference>
<accession>A0A7D5M3G0</accession>
<keyword evidence="6" id="KW-0676">Redox-active center</keyword>
<feature type="domain" description="Thioredoxin-like fold" evidence="8">
    <location>
        <begin position="47"/>
        <end position="191"/>
    </location>
</feature>
<comment type="similarity">
    <text evidence="1">Belongs to the thioredoxin family. DsbA subfamily.</text>
</comment>
<dbReference type="PANTHER" id="PTHR13887">
    <property type="entry name" value="GLUTATHIONE S-TRANSFERASE KAPPA"/>
    <property type="match status" value="1"/>
</dbReference>
<keyword evidence="9" id="KW-0413">Isomerase</keyword>
<dbReference type="InterPro" id="IPR036249">
    <property type="entry name" value="Thioredoxin-like_sf"/>
</dbReference>
<dbReference type="Proteomes" id="UP000509478">
    <property type="component" value="Chromosome"/>
</dbReference>
<dbReference type="EMBL" id="CP026995">
    <property type="protein sequence ID" value="QLH06234.1"/>
    <property type="molecule type" value="Genomic_DNA"/>
</dbReference>
<proteinExistence type="inferred from homology"/>
<sequence length="217" mass="25064">MFILKTSIVIILLIVAGFVTYGVFFTQPYTSEIVISKNFGTITTSLGSPFLGSSQAPITIIEFGNYPCIECQTWFQETRPDIIRDYINQGEINMIFIDTQLTKDIPLASFASYCANDQKKYWDYHDALFRNVLENKIDVNHLKQYAVELGLDMKLFEECLDTKKYEKKIKYSIYEAKKNGINRLPTFIIMDSSGKYEKILGAQPYSIFKEKIRSMQD</sequence>